<evidence type="ECO:0000313" key="6">
    <source>
        <dbReference type="EMBL" id="RKQ91900.1"/>
    </source>
</evidence>
<evidence type="ECO:0000313" key="7">
    <source>
        <dbReference type="Proteomes" id="UP000278962"/>
    </source>
</evidence>
<dbReference type="SMART" id="SM00606">
    <property type="entry name" value="CBD_IV"/>
    <property type="match status" value="1"/>
</dbReference>
<dbReference type="SMART" id="SM00089">
    <property type="entry name" value="PKD"/>
    <property type="match status" value="1"/>
</dbReference>
<dbReference type="InterPro" id="IPR000601">
    <property type="entry name" value="PKD_dom"/>
</dbReference>
<dbReference type="SUPFAM" id="SSF52317">
    <property type="entry name" value="Class I glutamine amidotransferase-like"/>
    <property type="match status" value="1"/>
</dbReference>
<comment type="caution">
    <text evidence="6">The sequence shown here is derived from an EMBL/GenBank/DDBJ whole genome shotgun (WGS) entry which is preliminary data.</text>
</comment>
<dbReference type="PROSITE" id="PS51175">
    <property type="entry name" value="CBM6"/>
    <property type="match status" value="1"/>
</dbReference>
<dbReference type="Pfam" id="PF07995">
    <property type="entry name" value="GSDH"/>
    <property type="match status" value="1"/>
</dbReference>
<dbReference type="InterPro" id="IPR011041">
    <property type="entry name" value="Quinoprot_gluc/sorb_DH_b-prop"/>
</dbReference>
<dbReference type="InterPro" id="IPR011042">
    <property type="entry name" value="6-blade_b-propeller_TolB-like"/>
</dbReference>
<evidence type="ECO:0000256" key="3">
    <source>
        <dbReference type="SAM" id="SignalP"/>
    </source>
</evidence>
<reference evidence="6 7" key="1">
    <citation type="submission" date="2018-10" db="EMBL/GenBank/DDBJ databases">
        <title>Genomic Encyclopedia of Archaeal and Bacterial Type Strains, Phase II (KMG-II): from individual species to whole genera.</title>
        <authorList>
            <person name="Goeker M."/>
        </authorList>
    </citation>
    <scope>NUCLEOTIDE SEQUENCE [LARGE SCALE GENOMIC DNA]</scope>
    <source>
        <strain evidence="6 7">DSM 14954</strain>
    </source>
</reference>
<dbReference type="Pfam" id="PF03422">
    <property type="entry name" value="CBM_6"/>
    <property type="match status" value="1"/>
</dbReference>
<dbReference type="PROSITE" id="PS50093">
    <property type="entry name" value="PKD"/>
    <property type="match status" value="1"/>
</dbReference>
<feature type="region of interest" description="Disordered" evidence="2">
    <location>
        <begin position="1177"/>
        <end position="1203"/>
    </location>
</feature>
<dbReference type="OrthoDB" id="5522149at2"/>
<dbReference type="InterPro" id="IPR035986">
    <property type="entry name" value="PKD_dom_sf"/>
</dbReference>
<dbReference type="PANTHER" id="PTHR40469">
    <property type="entry name" value="SECRETED GLYCOSYL HYDROLASE"/>
    <property type="match status" value="1"/>
</dbReference>
<evidence type="ECO:0000259" key="4">
    <source>
        <dbReference type="PROSITE" id="PS50093"/>
    </source>
</evidence>
<evidence type="ECO:0000259" key="5">
    <source>
        <dbReference type="PROSITE" id="PS51175"/>
    </source>
</evidence>
<feature type="signal peptide" evidence="3">
    <location>
        <begin position="1"/>
        <end position="33"/>
    </location>
</feature>
<dbReference type="SUPFAM" id="SSF49785">
    <property type="entry name" value="Galactose-binding domain-like"/>
    <property type="match status" value="1"/>
</dbReference>
<dbReference type="Pfam" id="PF06283">
    <property type="entry name" value="ThuA"/>
    <property type="match status" value="1"/>
</dbReference>
<accession>A0A660LDF2</accession>
<dbReference type="Gene3D" id="2.60.120.260">
    <property type="entry name" value="Galactose-binding domain-like"/>
    <property type="match status" value="1"/>
</dbReference>
<proteinExistence type="predicted"/>
<dbReference type="InterPro" id="IPR029010">
    <property type="entry name" value="ThuA-like"/>
</dbReference>
<dbReference type="InterPro" id="IPR008979">
    <property type="entry name" value="Galactose-bd-like_sf"/>
</dbReference>
<dbReference type="Gene3D" id="3.40.50.880">
    <property type="match status" value="1"/>
</dbReference>
<dbReference type="Pfam" id="PF18911">
    <property type="entry name" value="PKD_4"/>
    <property type="match status" value="1"/>
</dbReference>
<dbReference type="InterPro" id="IPR012938">
    <property type="entry name" value="Glc/Sorbosone_DH"/>
</dbReference>
<feature type="domain" description="CBM6" evidence="5">
    <location>
        <begin position="1176"/>
        <end position="1313"/>
    </location>
</feature>
<gene>
    <name evidence="6" type="ORF">C8N24_1734</name>
</gene>
<dbReference type="InterPro" id="IPR013783">
    <property type="entry name" value="Ig-like_fold"/>
</dbReference>
<dbReference type="Gene3D" id="2.60.40.10">
    <property type="entry name" value="Immunoglobulins"/>
    <property type="match status" value="1"/>
</dbReference>
<feature type="compositionally biased region" description="Low complexity" evidence="2">
    <location>
        <begin position="1181"/>
        <end position="1195"/>
    </location>
</feature>
<dbReference type="InterPro" id="IPR022409">
    <property type="entry name" value="PKD/Chitinase_dom"/>
</dbReference>
<keyword evidence="7" id="KW-1185">Reference proteome</keyword>
<dbReference type="SUPFAM" id="SSF50952">
    <property type="entry name" value="Soluble quinoprotein glucose dehydrogenase"/>
    <property type="match status" value="1"/>
</dbReference>
<dbReference type="PANTHER" id="PTHR40469:SF2">
    <property type="entry name" value="GALACTOSE-BINDING DOMAIN-LIKE SUPERFAMILY PROTEIN"/>
    <property type="match status" value="1"/>
</dbReference>
<evidence type="ECO:0000256" key="2">
    <source>
        <dbReference type="SAM" id="MobiDB-lite"/>
    </source>
</evidence>
<name>A0A660LDF2_9ACTN</name>
<dbReference type="SUPFAM" id="SSF49299">
    <property type="entry name" value="PKD domain"/>
    <property type="match status" value="1"/>
</dbReference>
<dbReference type="Gene3D" id="2.120.10.30">
    <property type="entry name" value="TolB, C-terminal domain"/>
    <property type="match status" value="2"/>
</dbReference>
<keyword evidence="1 3" id="KW-0732">Signal</keyword>
<dbReference type="InterPro" id="IPR005084">
    <property type="entry name" value="CBM6"/>
</dbReference>
<dbReference type="InterPro" id="IPR006584">
    <property type="entry name" value="Cellulose-bd_IV"/>
</dbReference>
<dbReference type="GO" id="GO:0005975">
    <property type="term" value="P:carbohydrate metabolic process"/>
    <property type="evidence" value="ECO:0007669"/>
    <property type="project" value="UniProtKB-ARBA"/>
</dbReference>
<dbReference type="CDD" id="cd00146">
    <property type="entry name" value="PKD"/>
    <property type="match status" value="1"/>
</dbReference>
<sequence>MARISNEGERMRGKCASLALLGLALALPEVAQAAPAAAAPKVLVVTSTTDAVTTAGLAAINNAASGDTFTVTAPAPAAVGEQFTPENLETYRAVVFLNTGLTSPLTDAQKANFEAYFKKGGGYVGIGSAVETDASWQFMTDVLGTRSTSRTPQQTGSVKVFDRVHDASKDLPLVIDRDDHWYNFNTTDAKLKIRGNSHVLASVVEDPFGPQPQGQTLDGIAGGTMGADHPISFCKDFQGGRSFYTALGNTAAAFDATLTTHLKGAIKWATGNSDPAYSDCGATVLKNYQQTKIGSPPNLQEPIGFDQLPDGRVLQTDRLGTLRMHDPKTGKTTVIADFQNPRLPSTQRIYSAGEDGLYGPAVDADFATNKWVYLFYSPQTVTDVKLSNGQIVTQTTPNTRPPDAAPTKDAWDPYVGYHQLSRFKFIDSTPTSDARLDLTTEQQILRVPMNRQECCHVSGDIDFDKHGNLWLVTGDDTPAGGINAGGFGPFNSQKTDEQQTVRVNNATGGTFTLTFDGQTTAPIAYNANGPAIDAALEALPNIEADEIQVSPLPSQTNPNTVNTTTINVFFRRGKSQTNQPLIASNSGGLTGDNPTVATAVAPAPGGQVYTGGLAEGGMYQRLTGDSRRSALNTNDLRGKILRINVKDNIAAADANKADFTGSGTGAYTIPAGNLYPLVAGAPQDKTRAEVYAMGFRNPFRIQVDENDVAYISDYSPDSNVQSRGRGPAGTGRFEIVRKPANYGWPTCYKRDLAYYEWNFHEFQPNTTTVGTPLHTPPKLHECNGPTQRNDSLWNIEGGPSVEPGLRDVPPVTDPTIWYSYRDNNTGAPLGTPCQAYSDPTPGPIAPGSTTECPRLFPELYTGGVGPHGMTKYKYDPANPNPKKFPPYYNDAVVFGEWQMDTLREMRLDEQGRIVKINGFLDCGSRSNNTNGTFQFECDNPMDMQFGADGAFYLLTYGNGFNVISPDAGMYKWEYNKGNKSPKAVITTDKTDGGTPLTVNFSSAGSMDPDPLDSIKYEWDFGDGSPLSTEPNPTHTYTKRGRFTAVLTVTDSTGERVSTSTLITSGNTAPTITIEAPLDGGTFSFGDTLEFKVTVTDPDEPNIDCSRVNVKYVLGHDSHGHELQSVSGCRGFLQTGADEASHGGNVFGVISAEYVDQGAAGDVPALKTTTQVQVRQKRQEVENVTTQSGTNTATNTDNGVAGTHRGSLANNDWIRLNGPFNLHQIESLTVRYTDAAAGRTVGSPLAAIEVRTGSQTGPIVTTLNLTSTGSTTAWNSLDFPISLAGKNELFLVFRQVDGGATGANLFNLNWVHFNGNGITVTKTETPGTAGGSVPATLSLSLGAPATFGAFVPGKADTYTAGTTADVISTAGDATLSVNDPGRLTNGAFSLAQPLQVSFSKSSWNAPVSNDRVNVTFKQSIGANEPLRTGSYSKTVTFTLSTTNP</sequence>
<dbReference type="Proteomes" id="UP000278962">
    <property type="component" value="Unassembled WGS sequence"/>
</dbReference>
<evidence type="ECO:0000256" key="1">
    <source>
        <dbReference type="ARBA" id="ARBA00022729"/>
    </source>
</evidence>
<organism evidence="6 7">
    <name type="scientific">Solirubrobacter pauli</name>
    <dbReference type="NCBI Taxonomy" id="166793"/>
    <lineage>
        <taxon>Bacteria</taxon>
        <taxon>Bacillati</taxon>
        <taxon>Actinomycetota</taxon>
        <taxon>Thermoleophilia</taxon>
        <taxon>Solirubrobacterales</taxon>
        <taxon>Solirubrobacteraceae</taxon>
        <taxon>Solirubrobacter</taxon>
    </lineage>
</organism>
<dbReference type="CDD" id="cd04084">
    <property type="entry name" value="CBM6_xylanase-like"/>
    <property type="match status" value="1"/>
</dbReference>
<dbReference type="GO" id="GO:0030246">
    <property type="term" value="F:carbohydrate binding"/>
    <property type="evidence" value="ECO:0007669"/>
    <property type="project" value="InterPro"/>
</dbReference>
<feature type="domain" description="PKD" evidence="4">
    <location>
        <begin position="981"/>
        <end position="1063"/>
    </location>
</feature>
<dbReference type="EMBL" id="RBIL01000001">
    <property type="protein sequence ID" value="RKQ91900.1"/>
    <property type="molecule type" value="Genomic_DNA"/>
</dbReference>
<protein>
    <submittedName>
        <fullName evidence="6">Glucose/sorbosone dehydrogenase</fullName>
    </submittedName>
</protein>
<feature type="chain" id="PRO_5024909045" evidence="3">
    <location>
        <begin position="34"/>
        <end position="1443"/>
    </location>
</feature>
<dbReference type="InterPro" id="IPR029062">
    <property type="entry name" value="Class_I_gatase-like"/>
</dbReference>